<dbReference type="RefSeq" id="WP_343953229.1">
    <property type="nucleotide sequence ID" value="NZ_BAAAHQ010000035.1"/>
</dbReference>
<dbReference type="Pfam" id="PF00702">
    <property type="entry name" value="Hydrolase"/>
    <property type="match status" value="1"/>
</dbReference>
<dbReference type="PANTHER" id="PTHR43434">
    <property type="entry name" value="PHOSPHOGLYCOLATE PHOSPHATASE"/>
    <property type="match status" value="1"/>
</dbReference>
<accession>A0ABN1QL60</accession>
<gene>
    <name evidence="1" type="ORF">GCM10009560_57620</name>
</gene>
<dbReference type="PANTHER" id="PTHR43434:SF21">
    <property type="entry name" value="SLL0295 PROTEIN"/>
    <property type="match status" value="1"/>
</dbReference>
<evidence type="ECO:0000313" key="1">
    <source>
        <dbReference type="EMBL" id="GAA0943883.1"/>
    </source>
</evidence>
<name>A0ABN1QL60_9ACTN</name>
<protein>
    <recommendedName>
        <fullName evidence="3">HAD family hydrolase</fullName>
    </recommendedName>
</protein>
<keyword evidence="2" id="KW-1185">Reference proteome</keyword>
<proteinExistence type="predicted"/>
<evidence type="ECO:0000313" key="2">
    <source>
        <dbReference type="Proteomes" id="UP001501578"/>
    </source>
</evidence>
<dbReference type="InterPro" id="IPR023214">
    <property type="entry name" value="HAD_sf"/>
</dbReference>
<evidence type="ECO:0008006" key="3">
    <source>
        <dbReference type="Google" id="ProtNLM"/>
    </source>
</evidence>
<sequence>MLIVDFDGVVCDALAECALVTWLGGHRDRPWSPGRTELRRVPPSFVRRFRMIRDYARTLDHFVLAHLPDAQWIRERRDFERIFRALPRDYVRDFTAAASAARRRIREEEPDFWLGMHTLYPGISALLERHSGRVAVVTAKDEESVRDILRRHGLEHTVTEVVGECADKAGAVRDLCARRRIRPAQAVFVDDSLTNVRRVAAVGVRARWATWGYHTPEDLRDGAHPDIHPLDLAEVPDLVV</sequence>
<organism evidence="1 2">
    <name type="scientific">Nonomuraea longicatena</name>
    <dbReference type="NCBI Taxonomy" id="83682"/>
    <lineage>
        <taxon>Bacteria</taxon>
        <taxon>Bacillati</taxon>
        <taxon>Actinomycetota</taxon>
        <taxon>Actinomycetes</taxon>
        <taxon>Streptosporangiales</taxon>
        <taxon>Streptosporangiaceae</taxon>
        <taxon>Nonomuraea</taxon>
    </lineage>
</organism>
<dbReference type="Proteomes" id="UP001501578">
    <property type="component" value="Unassembled WGS sequence"/>
</dbReference>
<dbReference type="Gene3D" id="3.40.50.1000">
    <property type="entry name" value="HAD superfamily/HAD-like"/>
    <property type="match status" value="1"/>
</dbReference>
<dbReference type="InterPro" id="IPR050155">
    <property type="entry name" value="HAD-like_hydrolase_sf"/>
</dbReference>
<dbReference type="SUPFAM" id="SSF56784">
    <property type="entry name" value="HAD-like"/>
    <property type="match status" value="1"/>
</dbReference>
<dbReference type="InterPro" id="IPR036412">
    <property type="entry name" value="HAD-like_sf"/>
</dbReference>
<dbReference type="EMBL" id="BAAAHQ010000035">
    <property type="protein sequence ID" value="GAA0943883.1"/>
    <property type="molecule type" value="Genomic_DNA"/>
</dbReference>
<reference evidence="2" key="1">
    <citation type="journal article" date="2019" name="Int. J. Syst. Evol. Microbiol.">
        <title>The Global Catalogue of Microorganisms (GCM) 10K type strain sequencing project: providing services to taxonomists for standard genome sequencing and annotation.</title>
        <authorList>
            <consortium name="The Broad Institute Genomics Platform"/>
            <consortium name="The Broad Institute Genome Sequencing Center for Infectious Disease"/>
            <person name="Wu L."/>
            <person name="Ma J."/>
        </authorList>
    </citation>
    <scope>NUCLEOTIDE SEQUENCE [LARGE SCALE GENOMIC DNA]</scope>
    <source>
        <strain evidence="2">JCM 11136</strain>
    </source>
</reference>
<comment type="caution">
    <text evidence="1">The sequence shown here is derived from an EMBL/GenBank/DDBJ whole genome shotgun (WGS) entry which is preliminary data.</text>
</comment>